<evidence type="ECO:0000313" key="4">
    <source>
        <dbReference type="Proteomes" id="UP000682134"/>
    </source>
</evidence>
<protein>
    <submittedName>
        <fullName evidence="3">Ferrous iron transport protein A</fullName>
    </submittedName>
</protein>
<name>A0A940NLI6_9BACI</name>
<comment type="caution">
    <text evidence="3">The sequence shown here is derived from an EMBL/GenBank/DDBJ whole genome shotgun (WGS) entry which is preliminary data.</text>
</comment>
<dbReference type="EMBL" id="JAGIYQ010000003">
    <property type="protein sequence ID" value="MBP0724746.1"/>
    <property type="molecule type" value="Genomic_DNA"/>
</dbReference>
<dbReference type="SUPFAM" id="SSF50037">
    <property type="entry name" value="C-terminal domain of transcriptional repressors"/>
    <property type="match status" value="1"/>
</dbReference>
<dbReference type="InterPro" id="IPR052713">
    <property type="entry name" value="FeoA"/>
</dbReference>
<proteinExistence type="predicted"/>
<dbReference type="Gene3D" id="2.30.30.90">
    <property type="match status" value="1"/>
</dbReference>
<dbReference type="InterPro" id="IPR007167">
    <property type="entry name" value="Fe-transptr_FeoA-like"/>
</dbReference>
<dbReference type="GO" id="GO:0046914">
    <property type="term" value="F:transition metal ion binding"/>
    <property type="evidence" value="ECO:0007669"/>
    <property type="project" value="InterPro"/>
</dbReference>
<organism evidence="3 4">
    <name type="scientific">Gottfriedia endophytica</name>
    <dbReference type="NCBI Taxonomy" id="2820819"/>
    <lineage>
        <taxon>Bacteria</taxon>
        <taxon>Bacillati</taxon>
        <taxon>Bacillota</taxon>
        <taxon>Bacilli</taxon>
        <taxon>Bacillales</taxon>
        <taxon>Bacillaceae</taxon>
        <taxon>Gottfriedia</taxon>
    </lineage>
</organism>
<dbReference type="InterPro" id="IPR008988">
    <property type="entry name" value="Transcriptional_repressor_C"/>
</dbReference>
<keyword evidence="4" id="KW-1185">Reference proteome</keyword>
<dbReference type="RefSeq" id="WP_209403578.1">
    <property type="nucleotide sequence ID" value="NZ_JAGIYQ010000003.1"/>
</dbReference>
<gene>
    <name evidence="3" type="ORF">J5Y03_06030</name>
</gene>
<evidence type="ECO:0000256" key="1">
    <source>
        <dbReference type="ARBA" id="ARBA00023004"/>
    </source>
</evidence>
<dbReference type="Proteomes" id="UP000682134">
    <property type="component" value="Unassembled WGS sequence"/>
</dbReference>
<sequence length="75" mass="8216">MQLSKVSVGSKVLITDLSSTNTLIQKRLMDFGIDEGSEICLLQKLPFQGPCMIECAGQCISLRQKEACQIGVKQL</sequence>
<evidence type="ECO:0000259" key="2">
    <source>
        <dbReference type="SMART" id="SM00899"/>
    </source>
</evidence>
<dbReference type="PANTHER" id="PTHR42954">
    <property type="entry name" value="FE(2+) TRANSPORT PROTEIN A"/>
    <property type="match status" value="1"/>
</dbReference>
<dbReference type="InterPro" id="IPR038157">
    <property type="entry name" value="FeoA_core_dom"/>
</dbReference>
<dbReference type="PANTHER" id="PTHR42954:SF1">
    <property type="entry name" value="FERROUS IRON TRANSPORTER FEOA DOMAIN-CONTAINING PROTEIN"/>
    <property type="match status" value="1"/>
</dbReference>
<dbReference type="Pfam" id="PF04023">
    <property type="entry name" value="FeoA"/>
    <property type="match status" value="1"/>
</dbReference>
<dbReference type="SMART" id="SM00899">
    <property type="entry name" value="FeoA"/>
    <property type="match status" value="1"/>
</dbReference>
<accession>A0A940NLI6</accession>
<reference evidence="3" key="1">
    <citation type="submission" date="2021-04" db="EMBL/GenBank/DDBJ databases">
        <title>Genome seq and assembly of Bacillus sp.</title>
        <authorList>
            <person name="Chhetri G."/>
        </authorList>
    </citation>
    <scope>NUCLEOTIDE SEQUENCE</scope>
    <source>
        <strain evidence="3">RG28</strain>
    </source>
</reference>
<feature type="domain" description="Ferrous iron transporter FeoA-like" evidence="2">
    <location>
        <begin position="1"/>
        <end position="74"/>
    </location>
</feature>
<evidence type="ECO:0000313" key="3">
    <source>
        <dbReference type="EMBL" id="MBP0724746.1"/>
    </source>
</evidence>
<keyword evidence="1" id="KW-0408">Iron</keyword>
<dbReference type="AlphaFoldDB" id="A0A940NLI6"/>